<dbReference type="EMBL" id="BJUY01000008">
    <property type="protein sequence ID" value="GEK91275.1"/>
    <property type="molecule type" value="Genomic_DNA"/>
</dbReference>
<evidence type="ECO:0000259" key="1">
    <source>
        <dbReference type="Pfam" id="PF13556"/>
    </source>
</evidence>
<dbReference type="InterPro" id="IPR025736">
    <property type="entry name" value="PucR_C-HTH_dom"/>
</dbReference>
<name>A0A511ASU8_9LACT</name>
<dbReference type="PANTHER" id="PTHR33744:SF15">
    <property type="entry name" value="CARBOHYDRATE DIACID REGULATOR"/>
    <property type="match status" value="1"/>
</dbReference>
<gene>
    <name evidence="2" type="ORF">AKA01nite_08970</name>
</gene>
<evidence type="ECO:0000313" key="2">
    <source>
        <dbReference type="EMBL" id="GEK91275.1"/>
    </source>
</evidence>
<proteinExistence type="predicted"/>
<sequence length="122" mass="14634">MDSQKILKMGDAVSNIVFYERLGLYRLFIETDNLTSLERFIPENLQKLHKDNKELLNTIYVFINVNQNYSEASKILYIHPKTVRYHINRLKERYDIDLKNPEEILQYSIALRILKYLPLENN</sequence>
<comment type="caution">
    <text evidence="2">The sequence shown here is derived from an EMBL/GenBank/DDBJ whole genome shotgun (WGS) entry which is preliminary data.</text>
</comment>
<evidence type="ECO:0000313" key="3">
    <source>
        <dbReference type="Proteomes" id="UP000321662"/>
    </source>
</evidence>
<dbReference type="InterPro" id="IPR051448">
    <property type="entry name" value="CdaR-like_regulators"/>
</dbReference>
<dbReference type="InterPro" id="IPR042070">
    <property type="entry name" value="PucR_C-HTH_sf"/>
</dbReference>
<keyword evidence="3" id="KW-1185">Reference proteome</keyword>
<protein>
    <recommendedName>
        <fullName evidence="1">PucR C-terminal helix-turn-helix domain-containing protein</fullName>
    </recommendedName>
</protein>
<dbReference type="Gene3D" id="1.10.10.2840">
    <property type="entry name" value="PucR C-terminal helix-turn-helix domain"/>
    <property type="match status" value="1"/>
</dbReference>
<feature type="domain" description="PucR C-terminal helix-turn-helix" evidence="1">
    <location>
        <begin position="55"/>
        <end position="113"/>
    </location>
</feature>
<dbReference type="Pfam" id="PF13556">
    <property type="entry name" value="HTH_30"/>
    <property type="match status" value="1"/>
</dbReference>
<reference evidence="2 3" key="1">
    <citation type="submission" date="2019-07" db="EMBL/GenBank/DDBJ databases">
        <title>Whole genome shotgun sequence of Alkalibacterium kapii NBRC 103247.</title>
        <authorList>
            <person name="Hosoyama A."/>
            <person name="Uohara A."/>
            <person name="Ohji S."/>
            <person name="Ichikawa N."/>
        </authorList>
    </citation>
    <scope>NUCLEOTIDE SEQUENCE [LARGE SCALE GENOMIC DNA]</scope>
    <source>
        <strain evidence="2 3">NBRC 103247</strain>
    </source>
</reference>
<dbReference type="Proteomes" id="UP000321662">
    <property type="component" value="Unassembled WGS sequence"/>
</dbReference>
<dbReference type="PANTHER" id="PTHR33744">
    <property type="entry name" value="CARBOHYDRATE DIACID REGULATOR"/>
    <property type="match status" value="1"/>
</dbReference>
<dbReference type="AlphaFoldDB" id="A0A511ASU8"/>
<organism evidence="2 3">
    <name type="scientific">Alkalibacterium kapii</name>
    <dbReference type="NCBI Taxonomy" id="426704"/>
    <lineage>
        <taxon>Bacteria</taxon>
        <taxon>Bacillati</taxon>
        <taxon>Bacillota</taxon>
        <taxon>Bacilli</taxon>
        <taxon>Lactobacillales</taxon>
        <taxon>Carnobacteriaceae</taxon>
        <taxon>Alkalibacterium</taxon>
    </lineage>
</organism>
<accession>A0A511ASU8</accession>